<proteinExistence type="predicted"/>
<dbReference type="RefSeq" id="XP_008614033.1">
    <property type="nucleotide sequence ID" value="XM_008615811.1"/>
</dbReference>
<dbReference type="PANTHER" id="PTHR44042">
    <property type="entry name" value="DUPLICATED HOMEODOMAIN-LIKE SUPERFAMILY PROTEIN-RELATED"/>
    <property type="match status" value="1"/>
</dbReference>
<dbReference type="PANTHER" id="PTHR44042:SF67">
    <property type="entry name" value="MYB-LIKE PROTEIN I"/>
    <property type="match status" value="1"/>
</dbReference>
<dbReference type="InterPro" id="IPR009057">
    <property type="entry name" value="Homeodomain-like_sf"/>
</dbReference>
<name>T0RR49_SAPDV</name>
<dbReference type="OrthoDB" id="118550at2759"/>
<dbReference type="VEuPathDB" id="FungiDB:SDRG_09858"/>
<dbReference type="Gene3D" id="1.10.10.60">
    <property type="entry name" value="Homeodomain-like"/>
    <property type="match status" value="2"/>
</dbReference>
<evidence type="ECO:0000313" key="3">
    <source>
        <dbReference type="EMBL" id="EQC32532.1"/>
    </source>
</evidence>
<evidence type="ECO:0000313" key="4">
    <source>
        <dbReference type="Proteomes" id="UP000030762"/>
    </source>
</evidence>
<dbReference type="SMART" id="SM00717">
    <property type="entry name" value="SANT"/>
    <property type="match status" value="2"/>
</dbReference>
<dbReference type="STRING" id="1156394.T0RR49"/>
<dbReference type="InterPro" id="IPR017930">
    <property type="entry name" value="Myb_dom"/>
</dbReference>
<dbReference type="PROSITE" id="PS51294">
    <property type="entry name" value="HTH_MYB"/>
    <property type="match status" value="1"/>
</dbReference>
<dbReference type="AlphaFoldDB" id="T0RR49"/>
<accession>T0RR49</accession>
<dbReference type="InParanoid" id="T0RR49"/>
<feature type="domain" description="Myb-like" evidence="1">
    <location>
        <begin position="85"/>
        <end position="132"/>
    </location>
</feature>
<dbReference type="CDD" id="cd00167">
    <property type="entry name" value="SANT"/>
    <property type="match status" value="2"/>
</dbReference>
<evidence type="ECO:0000259" key="1">
    <source>
        <dbReference type="PROSITE" id="PS50090"/>
    </source>
</evidence>
<dbReference type="PROSITE" id="PS50090">
    <property type="entry name" value="MYB_LIKE"/>
    <property type="match status" value="2"/>
</dbReference>
<gene>
    <name evidence="3" type="ORF">SDRG_09858</name>
</gene>
<dbReference type="OMA" id="LYFAQLQ"/>
<feature type="domain" description="Myb-like" evidence="1">
    <location>
        <begin position="14"/>
        <end position="62"/>
    </location>
</feature>
<dbReference type="SUPFAM" id="SSF46689">
    <property type="entry name" value="Homeodomain-like"/>
    <property type="match status" value="2"/>
</dbReference>
<keyword evidence="4" id="KW-1185">Reference proteome</keyword>
<organism evidence="3 4">
    <name type="scientific">Saprolegnia diclina (strain VS20)</name>
    <dbReference type="NCBI Taxonomy" id="1156394"/>
    <lineage>
        <taxon>Eukaryota</taxon>
        <taxon>Sar</taxon>
        <taxon>Stramenopiles</taxon>
        <taxon>Oomycota</taxon>
        <taxon>Saprolegniomycetes</taxon>
        <taxon>Saprolegniales</taxon>
        <taxon>Saprolegniaceae</taxon>
        <taxon>Saprolegnia</taxon>
    </lineage>
</organism>
<dbReference type="Pfam" id="PF00249">
    <property type="entry name" value="Myb_DNA-binding"/>
    <property type="match status" value="2"/>
</dbReference>
<dbReference type="EMBL" id="JH767163">
    <property type="protein sequence ID" value="EQC32532.1"/>
    <property type="molecule type" value="Genomic_DNA"/>
</dbReference>
<dbReference type="Proteomes" id="UP000030762">
    <property type="component" value="Unassembled WGS sequence"/>
</dbReference>
<sequence>MGTKVFNPISPHFWSADEHARFLEALEKVGQCTPTPAVWGLIADHVGSRTDKDVQLHANRYFLQLQMLNTQKRKEMQAMQAVDTKWSREDDARFEELLAAHSNATCYNWEAVAVQFPNKTPRAVRDRYLKLVYDIARIENGYHVTMHLGGAHVEDRMPPGSNNVEPCAMYDCCMMLTPDEEDTLMTALEETKIPPMATPPTLAVVAAAVVAMTNHADRKPPTREAPKFSKDDAKHALLQALMMENTDTGIVLNGLHRALRLLDLRYNDAPRNDTFVQKAEPYASNQHHPMDLDTFSVV</sequence>
<reference evidence="3 4" key="1">
    <citation type="submission" date="2012-04" db="EMBL/GenBank/DDBJ databases">
        <title>The Genome Sequence of Saprolegnia declina VS20.</title>
        <authorList>
            <consortium name="The Broad Institute Genome Sequencing Platform"/>
            <person name="Russ C."/>
            <person name="Nusbaum C."/>
            <person name="Tyler B."/>
            <person name="van West P."/>
            <person name="Dieguez-Uribeondo J."/>
            <person name="de Bruijn I."/>
            <person name="Tripathy S."/>
            <person name="Jiang R."/>
            <person name="Young S.K."/>
            <person name="Zeng Q."/>
            <person name="Gargeya S."/>
            <person name="Fitzgerald M."/>
            <person name="Haas B."/>
            <person name="Abouelleil A."/>
            <person name="Alvarado L."/>
            <person name="Arachchi H.M."/>
            <person name="Berlin A."/>
            <person name="Chapman S.B."/>
            <person name="Goldberg J."/>
            <person name="Griggs A."/>
            <person name="Gujja S."/>
            <person name="Hansen M."/>
            <person name="Howarth C."/>
            <person name="Imamovic A."/>
            <person name="Larimer J."/>
            <person name="McCowen C."/>
            <person name="Montmayeur A."/>
            <person name="Murphy C."/>
            <person name="Neiman D."/>
            <person name="Pearson M."/>
            <person name="Priest M."/>
            <person name="Roberts A."/>
            <person name="Saif S."/>
            <person name="Shea T."/>
            <person name="Sisk P."/>
            <person name="Sykes S."/>
            <person name="Wortman J."/>
            <person name="Nusbaum C."/>
            <person name="Birren B."/>
        </authorList>
    </citation>
    <scope>NUCLEOTIDE SEQUENCE [LARGE SCALE GENOMIC DNA]</scope>
    <source>
        <strain evidence="3 4">VS20</strain>
    </source>
</reference>
<feature type="domain" description="HTH myb-type" evidence="2">
    <location>
        <begin position="14"/>
        <end position="66"/>
    </location>
</feature>
<evidence type="ECO:0000259" key="2">
    <source>
        <dbReference type="PROSITE" id="PS51294"/>
    </source>
</evidence>
<dbReference type="eggNOG" id="ENOG502S7QZ">
    <property type="taxonomic scope" value="Eukaryota"/>
</dbReference>
<dbReference type="GeneID" id="19950585"/>
<evidence type="ECO:0008006" key="5">
    <source>
        <dbReference type="Google" id="ProtNLM"/>
    </source>
</evidence>
<protein>
    <recommendedName>
        <fullName evidence="5">Myb-like domain-containing protein</fullName>
    </recommendedName>
</protein>
<dbReference type="InterPro" id="IPR001005">
    <property type="entry name" value="SANT/Myb"/>
</dbReference>